<keyword evidence="1" id="KW-0805">Transcription regulation</keyword>
<dbReference type="AlphaFoldDB" id="A0A0K1XFF2"/>
<dbReference type="InterPro" id="IPR018060">
    <property type="entry name" value="HTH_AraC"/>
</dbReference>
<dbReference type="Pfam" id="PF12833">
    <property type="entry name" value="HTH_18"/>
    <property type="match status" value="1"/>
</dbReference>
<evidence type="ECO:0000256" key="3">
    <source>
        <dbReference type="ARBA" id="ARBA00023163"/>
    </source>
</evidence>
<dbReference type="InterPro" id="IPR020449">
    <property type="entry name" value="Tscrpt_reg_AraC-type_HTH"/>
</dbReference>
<organism evidence="5 6">
    <name type="scientific">Thiopseudomonas alkaliphila</name>
    <dbReference type="NCBI Taxonomy" id="1697053"/>
    <lineage>
        <taxon>Bacteria</taxon>
        <taxon>Pseudomonadati</taxon>
        <taxon>Pseudomonadota</taxon>
        <taxon>Gammaproteobacteria</taxon>
        <taxon>Pseudomonadales</taxon>
        <taxon>Pseudomonadaceae</taxon>
        <taxon>Thiopseudomonas</taxon>
    </lineage>
</organism>
<gene>
    <name evidence="5" type="ORF">AKN88_08205</name>
</gene>
<dbReference type="RefSeq" id="WP_053101086.1">
    <property type="nucleotide sequence ID" value="NZ_CP012365.1"/>
</dbReference>
<dbReference type="EMBL" id="CP012365">
    <property type="protein sequence ID" value="AKX59912.1"/>
    <property type="molecule type" value="Genomic_DNA"/>
</dbReference>
<reference evidence="5 6" key="1">
    <citation type="journal article" date="2015" name="Genome Announc.">
        <title>Genome Sequences of Oblitimonas alkaliphila gen. nov. sp. nov. (Proposed), a Novel Bacterium of the Pseudomonadaceae Family.</title>
        <authorList>
            <person name="Lauer A.C."/>
            <person name="Nicholson A.C."/>
            <person name="Humrighouse B.W."/>
            <person name="Emery B."/>
            <person name="Drobish A."/>
            <person name="Juieng P."/>
            <person name="Loparev V."/>
            <person name="McQuiston J.R."/>
        </authorList>
    </citation>
    <scope>NUCLEOTIDE SEQUENCE [LARGE SCALE GENOMIC DNA]</scope>
    <source>
        <strain evidence="5 6">E5571</strain>
    </source>
</reference>
<evidence type="ECO:0000313" key="6">
    <source>
        <dbReference type="Proteomes" id="UP000063953"/>
    </source>
</evidence>
<protein>
    <recommendedName>
        <fullName evidence="4">HTH araC/xylS-type domain-containing protein</fullName>
    </recommendedName>
</protein>
<evidence type="ECO:0000256" key="2">
    <source>
        <dbReference type="ARBA" id="ARBA00023125"/>
    </source>
</evidence>
<dbReference type="GO" id="GO:0005829">
    <property type="term" value="C:cytosol"/>
    <property type="evidence" value="ECO:0007669"/>
    <property type="project" value="TreeGrafter"/>
</dbReference>
<dbReference type="InterPro" id="IPR032687">
    <property type="entry name" value="AraC-type_N"/>
</dbReference>
<evidence type="ECO:0000313" key="5">
    <source>
        <dbReference type="EMBL" id="AKX59912.1"/>
    </source>
</evidence>
<feature type="domain" description="HTH araC/xylS-type" evidence="4">
    <location>
        <begin position="237"/>
        <end position="335"/>
    </location>
</feature>
<keyword evidence="6" id="KW-1185">Reference proteome</keyword>
<dbReference type="SUPFAM" id="SSF46689">
    <property type="entry name" value="Homeodomain-like"/>
    <property type="match status" value="1"/>
</dbReference>
<proteinExistence type="predicted"/>
<sequence length="338" mass="38638">MQKRYITPHYLAVCLQTAQQNGLNPEWILAEARINLSAEAQELPSITARELHDLFFALWQGTQDEFMGLAPTSCGLGTFALMMEYASQAQTLGAWLKKSAYFYQVVQPQLSTHLLLPNVEQNTVSFCVTLKQTDQDPQHLLQEFLLLLWQRVACWLVGKHIPVLSTQFAYAEPLHATAYQQMYLGEFEFNSQRSGFSFHEQCLLWPIVRSASEIELFISQVPELIFQSPTTDTRLATQVKTLLQDYPLTALPELPELAQQLCLSPRTLRRRLAQEGITLRELKQQLRQSMALHLLSEEHLSMADIAERLGFSEQAAFCRAFKRWTGVAPSQWQSSYPD</sequence>
<evidence type="ECO:0000256" key="1">
    <source>
        <dbReference type="ARBA" id="ARBA00023015"/>
    </source>
</evidence>
<dbReference type="PRINTS" id="PR00032">
    <property type="entry name" value="HTHARAC"/>
</dbReference>
<dbReference type="PATRIC" id="fig|1698449.3.peg.1650"/>
<name>A0A0K1XFF2_9GAMM</name>
<dbReference type="GO" id="GO:0000976">
    <property type="term" value="F:transcription cis-regulatory region binding"/>
    <property type="evidence" value="ECO:0007669"/>
    <property type="project" value="TreeGrafter"/>
</dbReference>
<evidence type="ECO:0000259" key="4">
    <source>
        <dbReference type="PROSITE" id="PS01124"/>
    </source>
</evidence>
<keyword evidence="3" id="KW-0804">Transcription</keyword>
<dbReference type="SMART" id="SM00342">
    <property type="entry name" value="HTH_ARAC"/>
    <property type="match status" value="1"/>
</dbReference>
<dbReference type="PANTHER" id="PTHR47894">
    <property type="entry name" value="HTH-TYPE TRANSCRIPTIONAL REGULATOR GADX"/>
    <property type="match status" value="1"/>
</dbReference>
<dbReference type="Pfam" id="PF12625">
    <property type="entry name" value="Arabinose_bd"/>
    <property type="match status" value="1"/>
</dbReference>
<dbReference type="GO" id="GO:0003700">
    <property type="term" value="F:DNA-binding transcription factor activity"/>
    <property type="evidence" value="ECO:0007669"/>
    <property type="project" value="InterPro"/>
</dbReference>
<dbReference type="PROSITE" id="PS01124">
    <property type="entry name" value="HTH_ARAC_FAMILY_2"/>
    <property type="match status" value="1"/>
</dbReference>
<keyword evidence="2" id="KW-0238">DNA-binding</keyword>
<dbReference type="PANTHER" id="PTHR47894:SF1">
    <property type="entry name" value="HTH-TYPE TRANSCRIPTIONAL REGULATOR VQSM"/>
    <property type="match status" value="1"/>
</dbReference>
<accession>A0A0K1XFF2</accession>
<dbReference type="Gene3D" id="1.10.10.60">
    <property type="entry name" value="Homeodomain-like"/>
    <property type="match status" value="1"/>
</dbReference>
<dbReference type="STRING" id="1697053.AKN87_10575"/>
<dbReference type="InterPro" id="IPR009057">
    <property type="entry name" value="Homeodomain-like_sf"/>
</dbReference>
<dbReference type="Proteomes" id="UP000063953">
    <property type="component" value="Chromosome"/>
</dbReference>